<proteinExistence type="predicted"/>
<dbReference type="EMBL" id="CALNXI010000553">
    <property type="protein sequence ID" value="CAH3029104.1"/>
    <property type="molecule type" value="Genomic_DNA"/>
</dbReference>
<organism evidence="4 5">
    <name type="scientific">Porites evermanni</name>
    <dbReference type="NCBI Taxonomy" id="104178"/>
    <lineage>
        <taxon>Eukaryota</taxon>
        <taxon>Metazoa</taxon>
        <taxon>Cnidaria</taxon>
        <taxon>Anthozoa</taxon>
        <taxon>Hexacorallia</taxon>
        <taxon>Scleractinia</taxon>
        <taxon>Fungiina</taxon>
        <taxon>Poritidae</taxon>
        <taxon>Porites</taxon>
    </lineage>
</organism>
<keyword evidence="2" id="KW-0812">Transmembrane</keyword>
<comment type="caution">
    <text evidence="4">The sequence shown here is derived from an EMBL/GenBank/DDBJ whole genome shotgun (WGS) entry which is preliminary data.</text>
</comment>
<evidence type="ECO:0000256" key="2">
    <source>
        <dbReference type="SAM" id="Phobius"/>
    </source>
</evidence>
<feature type="signal peptide" evidence="3">
    <location>
        <begin position="1"/>
        <end position="22"/>
    </location>
</feature>
<name>A0ABN8MHD8_9CNID</name>
<reference evidence="4 5" key="1">
    <citation type="submission" date="2022-05" db="EMBL/GenBank/DDBJ databases">
        <authorList>
            <consortium name="Genoscope - CEA"/>
            <person name="William W."/>
        </authorList>
    </citation>
    <scope>NUCLEOTIDE SEQUENCE [LARGE SCALE GENOMIC DNA]</scope>
</reference>
<accession>A0ABN8MHD8</accession>
<feature type="region of interest" description="Disordered" evidence="1">
    <location>
        <begin position="152"/>
        <end position="175"/>
    </location>
</feature>
<gene>
    <name evidence="4" type="ORF">PEVE_00035582</name>
</gene>
<evidence type="ECO:0000313" key="5">
    <source>
        <dbReference type="Proteomes" id="UP001159427"/>
    </source>
</evidence>
<feature type="compositionally biased region" description="Basic and acidic residues" evidence="1">
    <location>
        <begin position="166"/>
        <end position="175"/>
    </location>
</feature>
<feature type="compositionally biased region" description="Polar residues" evidence="1">
    <location>
        <begin position="152"/>
        <end position="165"/>
    </location>
</feature>
<dbReference type="Proteomes" id="UP001159427">
    <property type="component" value="Unassembled WGS sequence"/>
</dbReference>
<evidence type="ECO:0000256" key="3">
    <source>
        <dbReference type="SAM" id="SignalP"/>
    </source>
</evidence>
<evidence type="ECO:0000313" key="4">
    <source>
        <dbReference type="EMBL" id="CAH3029104.1"/>
    </source>
</evidence>
<feature type="chain" id="PRO_5046887032" evidence="3">
    <location>
        <begin position="23"/>
        <end position="175"/>
    </location>
</feature>
<protein>
    <submittedName>
        <fullName evidence="4">Uncharacterized protein</fullName>
    </submittedName>
</protein>
<evidence type="ECO:0000256" key="1">
    <source>
        <dbReference type="SAM" id="MobiDB-lite"/>
    </source>
</evidence>
<keyword evidence="2" id="KW-1133">Transmembrane helix</keyword>
<feature type="transmembrane region" description="Helical" evidence="2">
    <location>
        <begin position="112"/>
        <end position="133"/>
    </location>
</feature>
<keyword evidence="2" id="KW-0472">Membrane</keyword>
<keyword evidence="3" id="KW-0732">Signal</keyword>
<sequence>MINRHFITFLAFLLTIVSAVHSLTRCPAKGLLRSYYCPRSYDSPDQTRCCSWYGAPSCCLPGGLSCSEQQGGHVRDYCPGPYDDKDNQVCCIKNDKAKCCRVFLSNEAKAGIISAVSILLTLAMAIYLCCCWSKCPLAQRRKRRQMQTADTSYAGSQIHLPQSSQGDDKNADGLL</sequence>
<keyword evidence="5" id="KW-1185">Reference proteome</keyword>